<proteinExistence type="predicted"/>
<dbReference type="Pfam" id="PF00392">
    <property type="entry name" value="GntR"/>
    <property type="match status" value="1"/>
</dbReference>
<keyword evidence="7" id="KW-1185">Reference proteome</keyword>
<dbReference type="PANTHER" id="PTHR30146:SF109">
    <property type="entry name" value="HTH-TYPE TRANSCRIPTIONAL REGULATOR GALS"/>
    <property type="match status" value="1"/>
</dbReference>
<name>A0A401ZXL2_9CHLR</name>
<reference evidence="7" key="1">
    <citation type="submission" date="2018-12" db="EMBL/GenBank/DDBJ databases">
        <title>Tengunoibacter tsumagoiensis gen. nov., sp. nov., Dictyobacter kobayashii sp. nov., D. alpinus sp. nov., and D. joshuensis sp. nov. and description of Dictyobacteraceae fam. nov. within the order Ktedonobacterales isolated from Tengu-no-mugimeshi.</title>
        <authorList>
            <person name="Wang C.M."/>
            <person name="Zheng Y."/>
            <person name="Sakai Y."/>
            <person name="Toyoda A."/>
            <person name="Minakuchi Y."/>
            <person name="Abe K."/>
            <person name="Yokota A."/>
            <person name="Yabe S."/>
        </authorList>
    </citation>
    <scope>NUCLEOTIDE SEQUENCE [LARGE SCALE GENOMIC DNA]</scope>
    <source>
        <strain evidence="7">Uno3</strain>
    </source>
</reference>
<evidence type="ECO:0000313" key="7">
    <source>
        <dbReference type="Proteomes" id="UP000287352"/>
    </source>
</evidence>
<dbReference type="InterPro" id="IPR000524">
    <property type="entry name" value="Tscrpt_reg_HTH_GntR"/>
</dbReference>
<dbReference type="GO" id="GO:0000976">
    <property type="term" value="F:transcription cis-regulatory region binding"/>
    <property type="evidence" value="ECO:0007669"/>
    <property type="project" value="TreeGrafter"/>
</dbReference>
<dbReference type="InterPro" id="IPR046335">
    <property type="entry name" value="LacI/GalR-like_sensor"/>
</dbReference>
<dbReference type="CDD" id="cd07377">
    <property type="entry name" value="WHTH_GntR"/>
    <property type="match status" value="1"/>
</dbReference>
<evidence type="ECO:0000256" key="4">
    <source>
        <dbReference type="SAM" id="Coils"/>
    </source>
</evidence>
<evidence type="ECO:0000259" key="5">
    <source>
        <dbReference type="PROSITE" id="PS50949"/>
    </source>
</evidence>
<dbReference type="EMBL" id="BIFR01000001">
    <property type="protein sequence ID" value="GCE11573.1"/>
    <property type="molecule type" value="Genomic_DNA"/>
</dbReference>
<feature type="coiled-coil region" evidence="4">
    <location>
        <begin position="40"/>
        <end position="67"/>
    </location>
</feature>
<dbReference type="SUPFAM" id="SSF46785">
    <property type="entry name" value="Winged helix' DNA-binding domain"/>
    <property type="match status" value="1"/>
</dbReference>
<gene>
    <name evidence="6" type="ORF">KTT_14320</name>
</gene>
<dbReference type="Gene3D" id="1.10.10.10">
    <property type="entry name" value="Winged helix-like DNA-binding domain superfamily/Winged helix DNA-binding domain"/>
    <property type="match status" value="1"/>
</dbReference>
<dbReference type="InterPro" id="IPR036388">
    <property type="entry name" value="WH-like_DNA-bd_sf"/>
</dbReference>
<dbReference type="Pfam" id="PF13377">
    <property type="entry name" value="Peripla_BP_3"/>
    <property type="match status" value="1"/>
</dbReference>
<dbReference type="Proteomes" id="UP000287352">
    <property type="component" value="Unassembled WGS sequence"/>
</dbReference>
<protein>
    <recommendedName>
        <fullName evidence="5">HTH gntR-type domain-containing protein</fullName>
    </recommendedName>
</protein>
<dbReference type="OrthoDB" id="147262at2"/>
<dbReference type="InterPro" id="IPR036390">
    <property type="entry name" value="WH_DNA-bd_sf"/>
</dbReference>
<sequence>MAHLSRSRLDVKVQEICIHLRELAFREGPEAKLPTTRELCVQLNTSLATLSSALRELENQNIIYRKQGSGIFVSPKVHRKAICVLFYSRLFMGKDDSPFWGIFWTLFAREMEKRSAVGKEYYSFHLVLDPIDGERTSKHMSLPEDVITLILDKKVHGVLSVGMESITFDWITQQNIPSVAYAGLGTYMVEAAYKEQARLAVSSLYEQGCRSIGFWSLDSNLFDWTKNVTFQGFRESLVEYGLEFHPTLVQIGTHSLQELTNNEWNNPDAYSHGSRQERGYQMALKVFGDPAQPKPDGIFITDDMLTSGVLFGLRKLGISIGNELKIATHANAGSPMLFRETEYITLVEIDPAELVQTMFTCLDRLLAGEIPQHAYIDIHPKIR</sequence>
<dbReference type="PROSITE" id="PS50949">
    <property type="entry name" value="HTH_GNTR"/>
    <property type="match status" value="1"/>
</dbReference>
<accession>A0A401ZXL2</accession>
<keyword evidence="3" id="KW-0804">Transcription</keyword>
<keyword evidence="1" id="KW-0805">Transcription regulation</keyword>
<dbReference type="AlphaFoldDB" id="A0A401ZXL2"/>
<dbReference type="PANTHER" id="PTHR30146">
    <property type="entry name" value="LACI-RELATED TRANSCRIPTIONAL REPRESSOR"/>
    <property type="match status" value="1"/>
</dbReference>
<dbReference type="CDD" id="cd06267">
    <property type="entry name" value="PBP1_LacI_sugar_binding-like"/>
    <property type="match status" value="1"/>
</dbReference>
<comment type="caution">
    <text evidence="6">The sequence shown here is derived from an EMBL/GenBank/DDBJ whole genome shotgun (WGS) entry which is preliminary data.</text>
</comment>
<dbReference type="SMART" id="SM00345">
    <property type="entry name" value="HTH_GNTR"/>
    <property type="match status" value="1"/>
</dbReference>
<keyword evidence="2" id="KW-0238">DNA-binding</keyword>
<evidence type="ECO:0000256" key="3">
    <source>
        <dbReference type="ARBA" id="ARBA00023163"/>
    </source>
</evidence>
<keyword evidence="4" id="KW-0175">Coiled coil</keyword>
<evidence type="ECO:0000256" key="1">
    <source>
        <dbReference type="ARBA" id="ARBA00023015"/>
    </source>
</evidence>
<dbReference type="Gene3D" id="3.40.50.2300">
    <property type="match status" value="2"/>
</dbReference>
<dbReference type="RefSeq" id="WP_126579265.1">
    <property type="nucleotide sequence ID" value="NZ_BIFR01000001.1"/>
</dbReference>
<evidence type="ECO:0000256" key="2">
    <source>
        <dbReference type="ARBA" id="ARBA00023125"/>
    </source>
</evidence>
<evidence type="ECO:0000313" key="6">
    <source>
        <dbReference type="EMBL" id="GCE11573.1"/>
    </source>
</evidence>
<organism evidence="6 7">
    <name type="scientific">Tengunoibacter tsumagoiensis</name>
    <dbReference type="NCBI Taxonomy" id="2014871"/>
    <lineage>
        <taxon>Bacteria</taxon>
        <taxon>Bacillati</taxon>
        <taxon>Chloroflexota</taxon>
        <taxon>Ktedonobacteria</taxon>
        <taxon>Ktedonobacterales</taxon>
        <taxon>Dictyobacteraceae</taxon>
        <taxon>Tengunoibacter</taxon>
    </lineage>
</organism>
<feature type="domain" description="HTH gntR-type" evidence="5">
    <location>
        <begin position="6"/>
        <end position="76"/>
    </location>
</feature>
<dbReference type="GO" id="GO:0003700">
    <property type="term" value="F:DNA-binding transcription factor activity"/>
    <property type="evidence" value="ECO:0007669"/>
    <property type="project" value="InterPro"/>
</dbReference>
<dbReference type="SUPFAM" id="SSF53822">
    <property type="entry name" value="Periplasmic binding protein-like I"/>
    <property type="match status" value="1"/>
</dbReference>
<dbReference type="InterPro" id="IPR028082">
    <property type="entry name" value="Peripla_BP_I"/>
</dbReference>